<dbReference type="Gene3D" id="3.40.50.620">
    <property type="entry name" value="HUPs"/>
    <property type="match status" value="1"/>
</dbReference>
<dbReference type="Pfam" id="PF00749">
    <property type="entry name" value="tRNA-synt_1c"/>
    <property type="match status" value="1"/>
</dbReference>
<keyword evidence="8" id="KW-0648">Protein biosynthesis</keyword>
<feature type="binding site" evidence="7">
    <location>
        <position position="159"/>
    </location>
    <ligand>
        <name>Zn(2+)</name>
        <dbReference type="ChEBI" id="CHEBI:29105"/>
    </ligand>
</feature>
<feature type="domain" description="Glutamyl/glutaminyl-tRNA synthetase class Ib catalytic" evidence="9">
    <location>
        <begin position="30"/>
        <end position="305"/>
    </location>
</feature>
<dbReference type="EMBL" id="SSMQ01000008">
    <property type="protein sequence ID" value="TKD10057.1"/>
    <property type="molecule type" value="Genomic_DNA"/>
</dbReference>
<comment type="function">
    <text evidence="7">Catalyzes the tRNA-independent activation of glutamate in presence of ATP and the subsequent transfer of glutamate onto a tRNA(Asp). Glutamate is transferred on the 2-amino-5-(4,5-dihydroxy-2-cyclopenten-1-yl) moiety of the queuosine in the wobble position of the QUC anticodon.</text>
</comment>
<evidence type="ECO:0000256" key="5">
    <source>
        <dbReference type="ARBA" id="ARBA00022840"/>
    </source>
</evidence>
<dbReference type="PANTHER" id="PTHR43311:SF1">
    <property type="entry name" value="GLUTAMYL-Q TRNA(ASP) SYNTHETASE"/>
    <property type="match status" value="1"/>
</dbReference>
<dbReference type="NCBIfam" id="TIGR03838">
    <property type="entry name" value="queuosine_YadB"/>
    <property type="match status" value="1"/>
</dbReference>
<dbReference type="GO" id="GO:0008270">
    <property type="term" value="F:zinc ion binding"/>
    <property type="evidence" value="ECO:0007669"/>
    <property type="project" value="UniProtKB-UniRule"/>
</dbReference>
<keyword evidence="3 7" id="KW-0547">Nucleotide-binding</keyword>
<feature type="binding site" evidence="7">
    <location>
        <position position="155"/>
    </location>
    <ligand>
        <name>Zn(2+)</name>
        <dbReference type="ChEBI" id="CHEBI:29105"/>
    </ligand>
</feature>
<dbReference type="GO" id="GO:0006400">
    <property type="term" value="P:tRNA modification"/>
    <property type="evidence" value="ECO:0007669"/>
    <property type="project" value="InterPro"/>
</dbReference>
<evidence type="ECO:0000256" key="8">
    <source>
        <dbReference type="RuleBase" id="RU363037"/>
    </source>
</evidence>
<dbReference type="NCBIfam" id="NF004314">
    <property type="entry name" value="PRK05710.1-3"/>
    <property type="match status" value="1"/>
</dbReference>
<evidence type="ECO:0000313" key="11">
    <source>
        <dbReference type="Proteomes" id="UP000309215"/>
    </source>
</evidence>
<proteinExistence type="inferred from homology"/>
<feature type="binding site" evidence="7">
    <location>
        <position position="68"/>
    </location>
    <ligand>
        <name>L-glutamate</name>
        <dbReference type="ChEBI" id="CHEBI:29985"/>
    </ligand>
</feature>
<keyword evidence="6 7" id="KW-0030">Aminoacyl-tRNA synthetase</keyword>
<name>A0A4U1JG19_9BACT</name>
<evidence type="ECO:0000259" key="9">
    <source>
        <dbReference type="Pfam" id="PF00749"/>
    </source>
</evidence>
<comment type="caution">
    <text evidence="10">The sequence shown here is derived from an EMBL/GenBank/DDBJ whole genome shotgun (WGS) entry which is preliminary data.</text>
</comment>
<protein>
    <recommendedName>
        <fullName evidence="7">Glutamyl-Q tRNA(Asp) synthetase</fullName>
        <shortName evidence="7">Glu-Q-RSs</shortName>
        <ecNumber evidence="7">6.1.1.-</ecNumber>
    </recommendedName>
</protein>
<gene>
    <name evidence="7 10" type="primary">gluQ</name>
    <name evidence="10" type="ORF">E8A74_10700</name>
</gene>
<evidence type="ECO:0000256" key="3">
    <source>
        <dbReference type="ARBA" id="ARBA00022741"/>
    </source>
</evidence>
<dbReference type="InterPro" id="IPR022380">
    <property type="entry name" value="Glu-Q_tRNA(Asp)_Synthase"/>
</dbReference>
<reference evidence="10 11" key="1">
    <citation type="submission" date="2019-04" db="EMBL/GenBank/DDBJ databases">
        <authorList>
            <person name="Li Y."/>
            <person name="Wang J."/>
        </authorList>
    </citation>
    <scope>NUCLEOTIDE SEQUENCE [LARGE SCALE GENOMIC DNA]</scope>
    <source>
        <strain evidence="10 11">DSM 14668</strain>
    </source>
</reference>
<dbReference type="HAMAP" id="MF_01428">
    <property type="entry name" value="Glu_Q_tRNA_synth"/>
    <property type="match status" value="1"/>
</dbReference>
<evidence type="ECO:0000256" key="1">
    <source>
        <dbReference type="ARBA" id="ARBA00022598"/>
    </source>
</evidence>
<feature type="short sequence motif" description="'HIGH' region" evidence="7">
    <location>
        <begin position="35"/>
        <end position="45"/>
    </location>
</feature>
<dbReference type="SUPFAM" id="SSF52374">
    <property type="entry name" value="Nucleotidylyl transferase"/>
    <property type="match status" value="1"/>
</dbReference>
<dbReference type="EC" id="6.1.1.-" evidence="7"/>
<feature type="binding site" evidence="7">
    <location>
        <begin position="32"/>
        <end position="36"/>
    </location>
    <ligand>
        <name>L-glutamate</name>
        <dbReference type="ChEBI" id="CHEBI:29985"/>
    </ligand>
</feature>
<comment type="cofactor">
    <cofactor evidence="7">
        <name>Zn(2+)</name>
        <dbReference type="ChEBI" id="CHEBI:29105"/>
    </cofactor>
    <text evidence="7">Binds 1 zinc ion per subunit.</text>
</comment>
<dbReference type="Proteomes" id="UP000309215">
    <property type="component" value="Unassembled WGS sequence"/>
</dbReference>
<feature type="binding site" evidence="7">
    <location>
        <position position="278"/>
    </location>
    <ligand>
        <name>ATP</name>
        <dbReference type="ChEBI" id="CHEBI:30616"/>
    </ligand>
</feature>
<keyword evidence="2 7" id="KW-0479">Metal-binding</keyword>
<sequence>MPRGSNHAAAGSIPLPRGSVTLSPTMTAYRGRFAPSPTGALHLGSAAAALFCAAATLQARGTLVLRMEDIDRPRVVPGAAEAILDDLAWLGLRWDESPAQGGPFAPYVQSERFALYEAALEALAARGLVYACDCSRAEIARVASAPHAGEEGPRYPGTCRPFGMQKRDFKRPPAVRLAVPDDERARVTVHDRVLGTYTEHVGHGTGDFVLRRGDGVFAYQLVVVVDDLHMQITDVVRGGDLASSSARQTLLARLLGGTPPTFAHVPLLVADDGSRLAKRDKLMPLRDHRDAGRDPRALVRAIARAYGHDLGDADAPLEALAASLDWSRLPRESVRVSAIVAR</sequence>
<dbReference type="GO" id="GO:0006424">
    <property type="term" value="P:glutamyl-tRNA aminoacylation"/>
    <property type="evidence" value="ECO:0007669"/>
    <property type="project" value="InterPro"/>
</dbReference>
<feature type="binding site" evidence="7">
    <location>
        <position position="132"/>
    </location>
    <ligand>
        <name>Zn(2+)</name>
        <dbReference type="ChEBI" id="CHEBI:29105"/>
    </ligand>
</feature>
<dbReference type="PANTHER" id="PTHR43311">
    <property type="entry name" value="GLUTAMATE--TRNA LIGASE"/>
    <property type="match status" value="1"/>
</dbReference>
<feature type="binding site" evidence="7">
    <location>
        <position position="237"/>
    </location>
    <ligand>
        <name>L-glutamate</name>
        <dbReference type="ChEBI" id="CHEBI:29985"/>
    </ligand>
</feature>
<dbReference type="GO" id="GO:0005829">
    <property type="term" value="C:cytosol"/>
    <property type="evidence" value="ECO:0007669"/>
    <property type="project" value="TreeGrafter"/>
</dbReference>
<dbReference type="NCBIfam" id="NF004315">
    <property type="entry name" value="PRK05710.1-4"/>
    <property type="match status" value="1"/>
</dbReference>
<evidence type="ECO:0000256" key="7">
    <source>
        <dbReference type="HAMAP-Rule" id="MF_01428"/>
    </source>
</evidence>
<keyword evidence="5 7" id="KW-0067">ATP-binding</keyword>
<dbReference type="InterPro" id="IPR049940">
    <property type="entry name" value="GluQ/Sye"/>
</dbReference>
<keyword evidence="11" id="KW-1185">Reference proteome</keyword>
<feature type="binding site" evidence="7">
    <location>
        <position position="134"/>
    </location>
    <ligand>
        <name>Zn(2+)</name>
        <dbReference type="ChEBI" id="CHEBI:29105"/>
    </ligand>
</feature>
<dbReference type="OrthoDB" id="9807503at2"/>
<dbReference type="AlphaFoldDB" id="A0A4U1JG19"/>
<dbReference type="GO" id="GO:0005524">
    <property type="term" value="F:ATP binding"/>
    <property type="evidence" value="ECO:0007669"/>
    <property type="project" value="UniProtKB-KW"/>
</dbReference>
<evidence type="ECO:0000256" key="2">
    <source>
        <dbReference type="ARBA" id="ARBA00022723"/>
    </source>
</evidence>
<dbReference type="InterPro" id="IPR014729">
    <property type="entry name" value="Rossmann-like_a/b/a_fold"/>
</dbReference>
<dbReference type="InterPro" id="IPR000924">
    <property type="entry name" value="Glu/Gln-tRNA-synth"/>
</dbReference>
<dbReference type="GO" id="GO:0004818">
    <property type="term" value="F:glutamate-tRNA ligase activity"/>
    <property type="evidence" value="ECO:0007669"/>
    <property type="project" value="TreeGrafter"/>
</dbReference>
<comment type="similarity">
    <text evidence="7">Belongs to the class-I aminoacyl-tRNA synthetase family. GluQ subfamily.</text>
</comment>
<dbReference type="InterPro" id="IPR020058">
    <property type="entry name" value="Glu/Gln-tRNA-synth_Ib_cat-dom"/>
</dbReference>
<organism evidence="10 11">
    <name type="scientific">Polyangium fumosum</name>
    <dbReference type="NCBI Taxonomy" id="889272"/>
    <lineage>
        <taxon>Bacteria</taxon>
        <taxon>Pseudomonadati</taxon>
        <taxon>Myxococcota</taxon>
        <taxon>Polyangia</taxon>
        <taxon>Polyangiales</taxon>
        <taxon>Polyangiaceae</taxon>
        <taxon>Polyangium</taxon>
    </lineage>
</organism>
<accession>A0A4U1JG19</accession>
<feature type="binding site" evidence="7">
    <location>
        <position position="219"/>
    </location>
    <ligand>
        <name>L-glutamate</name>
        <dbReference type="ChEBI" id="CHEBI:29985"/>
    </ligand>
</feature>
<evidence type="ECO:0000256" key="4">
    <source>
        <dbReference type="ARBA" id="ARBA00022833"/>
    </source>
</evidence>
<evidence type="ECO:0000256" key="6">
    <source>
        <dbReference type="ARBA" id="ARBA00023146"/>
    </source>
</evidence>
<feature type="short sequence motif" description="'KMSKS' region" evidence="7">
    <location>
        <begin position="275"/>
        <end position="279"/>
    </location>
</feature>
<keyword evidence="1 7" id="KW-0436">Ligase</keyword>
<keyword evidence="4 7" id="KW-0862">Zinc</keyword>
<evidence type="ECO:0000313" key="10">
    <source>
        <dbReference type="EMBL" id="TKD10057.1"/>
    </source>
</evidence>
<dbReference type="PRINTS" id="PR00987">
    <property type="entry name" value="TRNASYNTHGLU"/>
</dbReference>